<protein>
    <recommendedName>
        <fullName evidence="2">Sialate O-acetylesterase domain-containing protein</fullName>
    </recommendedName>
</protein>
<evidence type="ECO:0000313" key="3">
    <source>
        <dbReference type="EMBL" id="MBL0743111.1"/>
    </source>
</evidence>
<dbReference type="RefSeq" id="WP_202012135.1">
    <property type="nucleotide sequence ID" value="NZ_JAERRB010000006.1"/>
</dbReference>
<comment type="caution">
    <text evidence="3">The sequence shown here is derived from an EMBL/GenBank/DDBJ whole genome shotgun (WGS) entry which is preliminary data.</text>
</comment>
<dbReference type="InterPro" id="IPR005181">
    <property type="entry name" value="SASA"/>
</dbReference>
<keyword evidence="1" id="KW-0378">Hydrolase</keyword>
<dbReference type="Proteomes" id="UP000613030">
    <property type="component" value="Unassembled WGS sequence"/>
</dbReference>
<accession>A0ABS1KUJ7</accession>
<dbReference type="InterPro" id="IPR052940">
    <property type="entry name" value="Carb_Esterase_6"/>
</dbReference>
<gene>
    <name evidence="3" type="ORF">JI741_17910</name>
</gene>
<dbReference type="PANTHER" id="PTHR31988:SF19">
    <property type="entry name" value="9-O-ACETYL-N-ACETYLNEURAMINIC ACID DEACETYLASE-RELATED"/>
    <property type="match status" value="1"/>
</dbReference>
<dbReference type="Gene3D" id="3.40.50.1110">
    <property type="entry name" value="SGNH hydrolase"/>
    <property type="match status" value="1"/>
</dbReference>
<name>A0ABS1KUJ7_9BACT</name>
<reference evidence="3 4" key="1">
    <citation type="submission" date="2021-01" db="EMBL/GenBank/DDBJ databases">
        <title>Chryseolinea sp. Jin1 Genome sequencing and assembly.</title>
        <authorList>
            <person name="Kim I."/>
        </authorList>
    </citation>
    <scope>NUCLEOTIDE SEQUENCE [LARGE SCALE GENOMIC DNA]</scope>
    <source>
        <strain evidence="3 4">Jin1</strain>
    </source>
</reference>
<keyword evidence="4" id="KW-1185">Reference proteome</keyword>
<dbReference type="Pfam" id="PF03629">
    <property type="entry name" value="SASA"/>
    <property type="match status" value="1"/>
</dbReference>
<evidence type="ECO:0000313" key="4">
    <source>
        <dbReference type="Proteomes" id="UP000613030"/>
    </source>
</evidence>
<dbReference type="PANTHER" id="PTHR31988">
    <property type="entry name" value="ESTERASE, PUTATIVE (DUF303)-RELATED"/>
    <property type="match status" value="1"/>
</dbReference>
<dbReference type="PROSITE" id="PS51257">
    <property type="entry name" value="PROKAR_LIPOPROTEIN"/>
    <property type="match status" value="1"/>
</dbReference>
<proteinExistence type="predicted"/>
<organism evidence="3 4">
    <name type="scientific">Chryseolinea lacunae</name>
    <dbReference type="NCBI Taxonomy" id="2801331"/>
    <lineage>
        <taxon>Bacteria</taxon>
        <taxon>Pseudomonadati</taxon>
        <taxon>Bacteroidota</taxon>
        <taxon>Cytophagia</taxon>
        <taxon>Cytophagales</taxon>
        <taxon>Fulvivirgaceae</taxon>
        <taxon>Chryseolinea</taxon>
    </lineage>
</organism>
<dbReference type="SUPFAM" id="SSF52266">
    <property type="entry name" value="SGNH hydrolase"/>
    <property type="match status" value="1"/>
</dbReference>
<dbReference type="InterPro" id="IPR036514">
    <property type="entry name" value="SGNH_hydro_sf"/>
</dbReference>
<sequence>MNRQASNNVEFWKRPHVLACCFVVVSMFGCMTEGNAQSKSLWLIAGQSNAVGQGDSTLSPVCEVGSAWEYVYASDVLIQLADPVGERGLNFEAAHSGSIAPAFAKTFSTYAHKPVVVIAAARGGSACHRRAELNNYGTWDTSGDLLLFDAAIQKVKAAEKKTKESLEGIVWLQGERDANAINAGTLTAAEYEQSLVDLVNRFRKSLGDQVPFYIVQTGYYTDHPREGFDAVREAQRHVATALKNTFIAYTETHTFEARGWMKDQIHYNQTGLNHIGTTVAEVISKRNDQ</sequence>
<evidence type="ECO:0000259" key="2">
    <source>
        <dbReference type="Pfam" id="PF03629"/>
    </source>
</evidence>
<evidence type="ECO:0000256" key="1">
    <source>
        <dbReference type="ARBA" id="ARBA00022801"/>
    </source>
</evidence>
<feature type="domain" description="Sialate O-acetylesterase" evidence="2">
    <location>
        <begin position="39"/>
        <end position="283"/>
    </location>
</feature>
<dbReference type="EMBL" id="JAERRB010000006">
    <property type="protein sequence ID" value="MBL0743111.1"/>
    <property type="molecule type" value="Genomic_DNA"/>
</dbReference>